<dbReference type="InterPro" id="IPR017942">
    <property type="entry name" value="Lipid-bd_serum_glycop_N"/>
</dbReference>
<evidence type="ECO:0000259" key="4">
    <source>
        <dbReference type="SMART" id="SM00328"/>
    </source>
</evidence>
<keyword evidence="6" id="KW-1185">Reference proteome</keyword>
<name>A0A0N5AXX6_9BILA</name>
<dbReference type="GO" id="GO:0005615">
    <property type="term" value="C:extracellular space"/>
    <property type="evidence" value="ECO:0007669"/>
    <property type="project" value="TreeGrafter"/>
</dbReference>
<dbReference type="WBParaSite" id="SMUV_0000980901-mRNA-1">
    <property type="protein sequence ID" value="SMUV_0000980901-mRNA-1"/>
    <property type="gene ID" value="SMUV_0000980901"/>
</dbReference>
<comment type="similarity">
    <text evidence="1">Belongs to the BPI/LBP/Plunc superfamily. BPI/LBP family.</text>
</comment>
<evidence type="ECO:0000256" key="1">
    <source>
        <dbReference type="ARBA" id="ARBA00007292"/>
    </source>
</evidence>
<evidence type="ECO:0000256" key="2">
    <source>
        <dbReference type="ARBA" id="ARBA00023157"/>
    </source>
</evidence>
<evidence type="ECO:0000256" key="3">
    <source>
        <dbReference type="SAM" id="SignalP"/>
    </source>
</evidence>
<evidence type="ECO:0000313" key="6">
    <source>
        <dbReference type="Proteomes" id="UP000046393"/>
    </source>
</evidence>
<keyword evidence="2" id="KW-1015">Disulfide bond</keyword>
<reference evidence="7" key="1">
    <citation type="submission" date="2017-02" db="UniProtKB">
        <authorList>
            <consortium name="WormBaseParasite"/>
        </authorList>
    </citation>
    <scope>IDENTIFICATION</scope>
</reference>
<dbReference type="Pfam" id="PF02886">
    <property type="entry name" value="LBP_BPI_CETP_C"/>
    <property type="match status" value="1"/>
</dbReference>
<feature type="domain" description="Lipid-binding serum glycoprotein N-terminal" evidence="4">
    <location>
        <begin position="43"/>
        <end position="268"/>
    </location>
</feature>
<dbReference type="Gene3D" id="3.15.10.10">
    <property type="entry name" value="Bactericidal permeability-increasing protein, domain 1"/>
    <property type="match status" value="1"/>
</dbReference>
<keyword evidence="3" id="KW-0732">Signal</keyword>
<dbReference type="STRING" id="451379.A0A0N5AXX6"/>
<dbReference type="AlphaFoldDB" id="A0A0N5AXX6"/>
<sequence>MKQFQPITLLSAVLLAANFATVATDDNLYPTDFVPIKSAIRLRLNQPIFSQLSRITDHLYNTQITQAVIPQQQQCFPEGCMRIYNFQITAHRSPTIVQVSPMPPNLVSISIRDFDIYITGSLTGQLQPLQPLPLAVPASGSLSASAVQLGIASVLDVQKNIDNIPYLRLVSCTMNEGNVGARVENMGLINEITEIIAKTREVMQATMCANVQEIIETEFNSRLAKMPTKITVKELTDLFLQNSENGEHDTKKRYNDITLTNNEFSNSDSVYRQTLHRNESAASHTPGETNLPISKDRLTHLTIYTDVLDTSATYEKFFVGVNGEVSVADDRTLSTLYSRPNSLKFLTPSNGRGVELLVSEYTLNTMLYKAHTIDAIVFRIGSESPSFGKLLRTSCSVDEVCLTDMISEPGERYPNTQLEIILRSTQPPTVQLTRSTATIRLEGRALFYIEGTSKKVGVIPFETTVVIRLVTNAGVVVGTFDIPSLVFKKDLDFFGLSRESLEGLRSATRSALIKLANSKLSSGITLNTQPNSRFTNPTFAVVNQAILVQADFNFENDFYRNSVTKQQVQYSGTAKR</sequence>
<dbReference type="SUPFAM" id="SSF55394">
    <property type="entry name" value="Bactericidal permeability-increasing protein, BPI"/>
    <property type="match status" value="2"/>
</dbReference>
<evidence type="ECO:0000259" key="5">
    <source>
        <dbReference type="SMART" id="SM00329"/>
    </source>
</evidence>
<feature type="chain" id="PRO_5005893503" evidence="3">
    <location>
        <begin position="25"/>
        <end position="576"/>
    </location>
</feature>
<dbReference type="PANTHER" id="PTHR10504">
    <property type="entry name" value="BACTERICIDAL PERMEABILITY-INCREASING BPI PROTEIN-RELATED"/>
    <property type="match status" value="1"/>
</dbReference>
<dbReference type="SMART" id="SM00328">
    <property type="entry name" value="BPI1"/>
    <property type="match status" value="1"/>
</dbReference>
<organism evidence="6 7">
    <name type="scientific">Syphacia muris</name>
    <dbReference type="NCBI Taxonomy" id="451379"/>
    <lineage>
        <taxon>Eukaryota</taxon>
        <taxon>Metazoa</taxon>
        <taxon>Ecdysozoa</taxon>
        <taxon>Nematoda</taxon>
        <taxon>Chromadorea</taxon>
        <taxon>Rhabditida</taxon>
        <taxon>Spirurina</taxon>
        <taxon>Oxyuridomorpha</taxon>
        <taxon>Oxyuroidea</taxon>
        <taxon>Oxyuridae</taxon>
        <taxon>Syphacia</taxon>
    </lineage>
</organism>
<dbReference type="PANTHER" id="PTHR10504:SF134">
    <property type="entry name" value="BPI2 DOMAIN-CONTAINING PROTEIN"/>
    <property type="match status" value="1"/>
</dbReference>
<feature type="domain" description="Lipid-binding serum glycoprotein C-terminal" evidence="5">
    <location>
        <begin position="348"/>
        <end position="550"/>
    </location>
</feature>
<accession>A0A0N5AXX6</accession>
<dbReference type="InterPro" id="IPR032942">
    <property type="entry name" value="BPI/LBP/Plunc"/>
</dbReference>
<evidence type="ECO:0000313" key="7">
    <source>
        <dbReference type="WBParaSite" id="SMUV_0000980901-mRNA-1"/>
    </source>
</evidence>
<dbReference type="InterPro" id="IPR001124">
    <property type="entry name" value="Lipid-bd_serum_glycop_C"/>
</dbReference>
<dbReference type="Proteomes" id="UP000046393">
    <property type="component" value="Unplaced"/>
</dbReference>
<feature type="signal peptide" evidence="3">
    <location>
        <begin position="1"/>
        <end position="24"/>
    </location>
</feature>
<dbReference type="InterPro" id="IPR017943">
    <property type="entry name" value="Bactericidal_perm-incr_a/b_dom"/>
</dbReference>
<dbReference type="GO" id="GO:0008289">
    <property type="term" value="F:lipid binding"/>
    <property type="evidence" value="ECO:0007669"/>
    <property type="project" value="InterPro"/>
</dbReference>
<dbReference type="SMART" id="SM00329">
    <property type="entry name" value="BPI2"/>
    <property type="match status" value="1"/>
</dbReference>
<protein>
    <submittedName>
        <fullName evidence="7">BPI2 domain-containing protein</fullName>
    </submittedName>
</protein>
<dbReference type="Gene3D" id="3.15.20.10">
    <property type="entry name" value="Bactericidal permeability-increasing protein, domain 2"/>
    <property type="match status" value="1"/>
</dbReference>
<proteinExistence type="inferred from homology"/>